<evidence type="ECO:0000259" key="2">
    <source>
        <dbReference type="Pfam" id="PF00296"/>
    </source>
</evidence>
<dbReference type="InterPro" id="IPR036661">
    <property type="entry name" value="Luciferase-like_sf"/>
</dbReference>
<dbReference type="PANTHER" id="PTHR43244">
    <property type="match status" value="1"/>
</dbReference>
<protein>
    <submittedName>
        <fullName evidence="3">LLM class flavin-dependent oxidoreductase</fullName>
    </submittedName>
</protein>
<evidence type="ECO:0000256" key="1">
    <source>
        <dbReference type="ARBA" id="ARBA00023002"/>
    </source>
</evidence>
<name>A0ABU8NB65_9PSEU</name>
<accession>A0ABU8NB65</accession>
<dbReference type="SUPFAM" id="SSF51679">
    <property type="entry name" value="Bacterial luciferase-like"/>
    <property type="match status" value="1"/>
</dbReference>
<organism evidence="3 4">
    <name type="scientific">Actinomycetospora aeridis</name>
    <dbReference type="NCBI Taxonomy" id="3129231"/>
    <lineage>
        <taxon>Bacteria</taxon>
        <taxon>Bacillati</taxon>
        <taxon>Actinomycetota</taxon>
        <taxon>Actinomycetes</taxon>
        <taxon>Pseudonocardiales</taxon>
        <taxon>Pseudonocardiaceae</taxon>
        <taxon>Actinomycetospora</taxon>
    </lineage>
</organism>
<evidence type="ECO:0000313" key="3">
    <source>
        <dbReference type="EMBL" id="MEJ2889639.1"/>
    </source>
</evidence>
<dbReference type="EMBL" id="JBBEGL010000007">
    <property type="protein sequence ID" value="MEJ2889639.1"/>
    <property type="molecule type" value="Genomic_DNA"/>
</dbReference>
<dbReference type="InterPro" id="IPR011251">
    <property type="entry name" value="Luciferase-like_dom"/>
</dbReference>
<dbReference type="Gene3D" id="3.20.20.30">
    <property type="entry name" value="Luciferase-like domain"/>
    <property type="match status" value="1"/>
</dbReference>
<dbReference type="RefSeq" id="WP_337717401.1">
    <property type="nucleotide sequence ID" value="NZ_JBBEGL010000007.1"/>
</dbReference>
<dbReference type="Pfam" id="PF00296">
    <property type="entry name" value="Bac_luciferase"/>
    <property type="match status" value="1"/>
</dbReference>
<dbReference type="InterPro" id="IPR050564">
    <property type="entry name" value="F420-G6PD/mer"/>
</dbReference>
<gene>
    <name evidence="3" type="ORF">WCD41_24470</name>
</gene>
<evidence type="ECO:0000313" key="4">
    <source>
        <dbReference type="Proteomes" id="UP001370100"/>
    </source>
</evidence>
<keyword evidence="4" id="KW-1185">Reference proteome</keyword>
<reference evidence="3 4" key="1">
    <citation type="submission" date="2024-03" db="EMBL/GenBank/DDBJ databases">
        <title>Actinomycetospora sp. OC33-EN06, a novel actinomycete isolated from wild orchid (Aerides multiflora).</title>
        <authorList>
            <person name="Suriyachadkun C."/>
        </authorList>
    </citation>
    <scope>NUCLEOTIDE SEQUENCE [LARGE SCALE GENOMIC DNA]</scope>
    <source>
        <strain evidence="3 4">OC33-EN06</strain>
    </source>
</reference>
<keyword evidence="1" id="KW-0560">Oxidoreductase</keyword>
<proteinExistence type="predicted"/>
<dbReference type="Proteomes" id="UP001370100">
    <property type="component" value="Unassembled WGS sequence"/>
</dbReference>
<sequence>MRIGLTILPEHPVAETRRRWAALEELGFDHGWTFDHLGWRSLADSPWFGTVPTLSVAALATSRLEIGPLVTSPNFRHPVVLARDVITLDEISEGRVTIGLGAGGSGHDTEVLGAPPPANRAARFEEFTTLLDRLLREDHVTVEGEYFSAVDARTLPGCRQRPRVPFVVAANGPRAMRLAATVGDGWVTTGAKVGTLDAWWAAVRDAAGRMSEALETSDRGAGPRGFRRFLQTDAAPTSSIASAACFEDFVGRAAELGFTDVVAPWPRADGPFAGEQHVVDDIAADVLPRWQA</sequence>
<dbReference type="PANTHER" id="PTHR43244:SF1">
    <property type="entry name" value="5,10-METHYLENETETRAHYDROMETHANOPTERIN REDUCTASE"/>
    <property type="match status" value="1"/>
</dbReference>
<feature type="domain" description="Luciferase-like" evidence="2">
    <location>
        <begin position="6"/>
        <end position="210"/>
    </location>
</feature>
<comment type="caution">
    <text evidence="3">The sequence shown here is derived from an EMBL/GenBank/DDBJ whole genome shotgun (WGS) entry which is preliminary data.</text>
</comment>